<evidence type="ECO:0000313" key="1">
    <source>
        <dbReference type="EMBL" id="TNV88061.1"/>
    </source>
</evidence>
<dbReference type="Proteomes" id="UP000785679">
    <property type="component" value="Unassembled WGS sequence"/>
</dbReference>
<name>A0A8J8P9S4_HALGN</name>
<evidence type="ECO:0000313" key="2">
    <source>
        <dbReference type="Proteomes" id="UP000785679"/>
    </source>
</evidence>
<reference evidence="1" key="1">
    <citation type="submission" date="2019-06" db="EMBL/GenBank/DDBJ databases">
        <authorList>
            <person name="Zheng W."/>
        </authorList>
    </citation>
    <scope>NUCLEOTIDE SEQUENCE</scope>
    <source>
        <strain evidence="1">QDHG01</strain>
    </source>
</reference>
<proteinExistence type="predicted"/>
<protein>
    <submittedName>
        <fullName evidence="1">Uncharacterized protein</fullName>
    </submittedName>
</protein>
<dbReference type="AlphaFoldDB" id="A0A8J8P9S4"/>
<comment type="caution">
    <text evidence="1">The sequence shown here is derived from an EMBL/GenBank/DDBJ whole genome shotgun (WGS) entry which is preliminary data.</text>
</comment>
<gene>
    <name evidence="1" type="ORF">FGO68_gene6925</name>
</gene>
<accession>A0A8J8P9S4</accession>
<organism evidence="1 2">
    <name type="scientific">Halteria grandinella</name>
    <dbReference type="NCBI Taxonomy" id="5974"/>
    <lineage>
        <taxon>Eukaryota</taxon>
        <taxon>Sar</taxon>
        <taxon>Alveolata</taxon>
        <taxon>Ciliophora</taxon>
        <taxon>Intramacronucleata</taxon>
        <taxon>Spirotrichea</taxon>
        <taxon>Stichotrichia</taxon>
        <taxon>Sporadotrichida</taxon>
        <taxon>Halteriidae</taxon>
        <taxon>Halteria</taxon>
    </lineage>
</organism>
<sequence length="88" mass="9877">MTPVMKEGKLAIMGALAASKAINFNSQIPLSKLVIVFLILLPQQLLLKPSLLLVDQEMLPFLGKENILMYQAHSSMLTLFIRIPKLRM</sequence>
<dbReference type="EMBL" id="RRYP01000082">
    <property type="protein sequence ID" value="TNV88061.1"/>
    <property type="molecule type" value="Genomic_DNA"/>
</dbReference>
<keyword evidence="2" id="KW-1185">Reference proteome</keyword>